<evidence type="ECO:0000259" key="2">
    <source>
        <dbReference type="PROSITE" id="PS50053"/>
    </source>
</evidence>
<feature type="region of interest" description="Disordered" evidence="1">
    <location>
        <begin position="1"/>
        <end position="51"/>
    </location>
</feature>
<sequence>MLNNGSYLKQEAYPEPQQQEEYDEVSGGLAQAASNGHHGHIAATGMPELPSRPAYKLPDETETFIQQAEAELALLGLHSPIVRQLAERELARIKAGEVSEAGYVIVYKEAPIKVKNEFLIPIKEYPKVLYGGSQNPGMPPPGIRLPMGHGPRGPQPPWGYSPPRLPMGARHPPPPRSVPPMAYQAPSYKYNAVVAAPPAAETSYRPAATATYGYAAYPANQYAIAPTTSGYNSLMVQASEYVAEPKDITGSTQLIAHSPASMASGGGGIVLDPFEREGSSSSSVEMKLRTGNDLVSVKTKKSKTIRETKDLIQRRFGLAPSSYRISTPTNDLAEKRTIRSYPIESHSKLILTQPLVGGMMGNQAVPNYGAPGPHNVWYYQQNIGALEGMLDRQQFRDVIMGFVAGPFPHNNVMTPWRRFFSLVELALRVLNKTNQPLNTKEYYKEYLVRLETLALQIPRLSVRVEELIVDLLNTQQFQIPHKRKTVCQIVRLYEQSFHNPDSAEFLFFKGRMMADNFVNL</sequence>
<evidence type="ECO:0000256" key="1">
    <source>
        <dbReference type="SAM" id="MobiDB-lite"/>
    </source>
</evidence>
<keyword evidence="4" id="KW-1185">Reference proteome</keyword>
<dbReference type="AlphaFoldDB" id="A0A9X6RNW5"/>
<accession>A0A9X6RNW5</accession>
<reference evidence="4" key="1">
    <citation type="submission" date="2017-01" db="EMBL/GenBank/DDBJ databases">
        <title>Comparative genomics of anhydrobiosis in the tardigrade Hypsibius dujardini.</title>
        <authorList>
            <person name="Yoshida Y."/>
            <person name="Koutsovoulos G."/>
            <person name="Laetsch D."/>
            <person name="Stevens L."/>
            <person name="Kumar S."/>
            <person name="Horikawa D."/>
            <person name="Ishino K."/>
            <person name="Komine S."/>
            <person name="Tomita M."/>
            <person name="Blaxter M."/>
            <person name="Arakawa K."/>
        </authorList>
    </citation>
    <scope>NUCLEOTIDE SEQUENCE [LARGE SCALE GENOMIC DNA]</scope>
    <source>
        <strain evidence="4">Z151</strain>
    </source>
</reference>
<dbReference type="InterPro" id="IPR000626">
    <property type="entry name" value="Ubiquitin-like_dom"/>
</dbReference>
<dbReference type="SUPFAM" id="SSF54236">
    <property type="entry name" value="Ubiquitin-like"/>
    <property type="match status" value="1"/>
</dbReference>
<evidence type="ECO:0000313" key="4">
    <source>
        <dbReference type="Proteomes" id="UP000192578"/>
    </source>
</evidence>
<name>A0A9X6RNW5_HYPEX</name>
<dbReference type="PROSITE" id="PS50053">
    <property type="entry name" value="UBIQUITIN_2"/>
    <property type="match status" value="1"/>
</dbReference>
<organism evidence="3 4">
    <name type="scientific">Hypsibius exemplaris</name>
    <name type="common">Freshwater tardigrade</name>
    <dbReference type="NCBI Taxonomy" id="2072580"/>
    <lineage>
        <taxon>Eukaryota</taxon>
        <taxon>Metazoa</taxon>
        <taxon>Ecdysozoa</taxon>
        <taxon>Tardigrada</taxon>
        <taxon>Eutardigrada</taxon>
        <taxon>Parachela</taxon>
        <taxon>Hypsibioidea</taxon>
        <taxon>Hypsibiidae</taxon>
        <taxon>Hypsibius</taxon>
    </lineage>
</organism>
<dbReference type="Gene3D" id="3.10.20.90">
    <property type="entry name" value="Phosphatidylinositol 3-kinase Catalytic Subunit, Chain A, domain 1"/>
    <property type="match status" value="1"/>
</dbReference>
<gene>
    <name evidence="3" type="ORF">BV898_19394</name>
</gene>
<proteinExistence type="predicted"/>
<feature type="domain" description="Ubiquitin-like" evidence="2">
    <location>
        <begin position="282"/>
        <end position="358"/>
    </location>
</feature>
<dbReference type="EMBL" id="MTYJ01000506">
    <property type="protein sequence ID" value="OWA55009.1"/>
    <property type="molecule type" value="Genomic_DNA"/>
</dbReference>
<comment type="caution">
    <text evidence="3">The sequence shown here is derived from an EMBL/GenBank/DDBJ whole genome shotgun (WGS) entry which is preliminary data.</text>
</comment>
<dbReference type="InterPro" id="IPR029071">
    <property type="entry name" value="Ubiquitin-like_domsf"/>
</dbReference>
<dbReference type="Pfam" id="PF00240">
    <property type="entry name" value="ubiquitin"/>
    <property type="match status" value="1"/>
</dbReference>
<evidence type="ECO:0000313" key="3">
    <source>
        <dbReference type="EMBL" id="OWA55009.1"/>
    </source>
</evidence>
<protein>
    <recommendedName>
        <fullName evidence="2">Ubiquitin-like domain-containing protein</fullName>
    </recommendedName>
</protein>
<dbReference type="Proteomes" id="UP000192578">
    <property type="component" value="Unassembled WGS sequence"/>
</dbReference>